<evidence type="ECO:0000313" key="2">
    <source>
        <dbReference type="EMBL" id="KIK91918.1"/>
    </source>
</evidence>
<feature type="compositionally biased region" description="Polar residues" evidence="1">
    <location>
        <begin position="45"/>
        <end position="54"/>
    </location>
</feature>
<keyword evidence="3" id="KW-1185">Reference proteome</keyword>
<protein>
    <submittedName>
        <fullName evidence="2">Uncharacterized protein</fullName>
    </submittedName>
</protein>
<feature type="compositionally biased region" description="Polar residues" evidence="1">
    <location>
        <begin position="93"/>
        <end position="108"/>
    </location>
</feature>
<reference evidence="2 3" key="1">
    <citation type="submission" date="2014-04" db="EMBL/GenBank/DDBJ databases">
        <authorList>
            <consortium name="DOE Joint Genome Institute"/>
            <person name="Kuo A."/>
            <person name="Kohler A."/>
            <person name="Jargeat P."/>
            <person name="Nagy L.G."/>
            <person name="Floudas D."/>
            <person name="Copeland A."/>
            <person name="Barry K.W."/>
            <person name="Cichocki N."/>
            <person name="Veneault-Fourrey C."/>
            <person name="LaButti K."/>
            <person name="Lindquist E.A."/>
            <person name="Lipzen A."/>
            <person name="Lundell T."/>
            <person name="Morin E."/>
            <person name="Murat C."/>
            <person name="Sun H."/>
            <person name="Tunlid A."/>
            <person name="Henrissat B."/>
            <person name="Grigoriev I.V."/>
            <person name="Hibbett D.S."/>
            <person name="Martin F."/>
            <person name="Nordberg H.P."/>
            <person name="Cantor M.N."/>
            <person name="Hua S.X."/>
        </authorList>
    </citation>
    <scope>NUCLEOTIDE SEQUENCE [LARGE SCALE GENOMIC DNA]</scope>
    <source>
        <strain evidence="2 3">Ve08.2h10</strain>
    </source>
</reference>
<gene>
    <name evidence="2" type="ORF">PAXRUDRAFT_830436</name>
</gene>
<evidence type="ECO:0000313" key="3">
    <source>
        <dbReference type="Proteomes" id="UP000054538"/>
    </source>
</evidence>
<evidence type="ECO:0000256" key="1">
    <source>
        <dbReference type="SAM" id="MobiDB-lite"/>
    </source>
</evidence>
<dbReference type="Proteomes" id="UP000054538">
    <property type="component" value="Unassembled WGS sequence"/>
</dbReference>
<sequence>MLQLEWDELPINNFTTSRDGSVRSNVPNDDAVAVESSDQHPLRSPSISQDSRFSTKTMTPSTTATGGEGETRPRLTRLLKGLSEDNVAEANSPGDTTPPSDEPQSGSDITMHEVGFH</sequence>
<dbReference type="AlphaFoldDB" id="A0A0D0DL12"/>
<reference evidence="3" key="2">
    <citation type="submission" date="2015-01" db="EMBL/GenBank/DDBJ databases">
        <title>Evolutionary Origins and Diversification of the Mycorrhizal Mutualists.</title>
        <authorList>
            <consortium name="DOE Joint Genome Institute"/>
            <consortium name="Mycorrhizal Genomics Consortium"/>
            <person name="Kohler A."/>
            <person name="Kuo A."/>
            <person name="Nagy L.G."/>
            <person name="Floudas D."/>
            <person name="Copeland A."/>
            <person name="Barry K.W."/>
            <person name="Cichocki N."/>
            <person name="Veneault-Fourrey C."/>
            <person name="LaButti K."/>
            <person name="Lindquist E.A."/>
            <person name="Lipzen A."/>
            <person name="Lundell T."/>
            <person name="Morin E."/>
            <person name="Murat C."/>
            <person name="Riley R."/>
            <person name="Ohm R."/>
            <person name="Sun H."/>
            <person name="Tunlid A."/>
            <person name="Henrissat B."/>
            <person name="Grigoriev I.V."/>
            <person name="Hibbett D.S."/>
            <person name="Martin F."/>
        </authorList>
    </citation>
    <scope>NUCLEOTIDE SEQUENCE [LARGE SCALE GENOMIC DNA]</scope>
    <source>
        <strain evidence="3">Ve08.2h10</strain>
    </source>
</reference>
<dbReference type="EMBL" id="KN825333">
    <property type="protein sequence ID" value="KIK91918.1"/>
    <property type="molecule type" value="Genomic_DNA"/>
</dbReference>
<organism evidence="2 3">
    <name type="scientific">Paxillus rubicundulus Ve08.2h10</name>
    <dbReference type="NCBI Taxonomy" id="930991"/>
    <lineage>
        <taxon>Eukaryota</taxon>
        <taxon>Fungi</taxon>
        <taxon>Dikarya</taxon>
        <taxon>Basidiomycota</taxon>
        <taxon>Agaricomycotina</taxon>
        <taxon>Agaricomycetes</taxon>
        <taxon>Agaricomycetidae</taxon>
        <taxon>Boletales</taxon>
        <taxon>Paxilineae</taxon>
        <taxon>Paxillaceae</taxon>
        <taxon>Paxillus</taxon>
    </lineage>
</organism>
<proteinExistence type="predicted"/>
<feature type="compositionally biased region" description="Polar residues" evidence="1">
    <location>
        <begin position="12"/>
        <end position="27"/>
    </location>
</feature>
<feature type="compositionally biased region" description="Low complexity" evidence="1">
    <location>
        <begin position="55"/>
        <end position="65"/>
    </location>
</feature>
<dbReference type="InParanoid" id="A0A0D0DL12"/>
<dbReference type="HOGENOM" id="CLU_2085553_0_0_1"/>
<feature type="region of interest" description="Disordered" evidence="1">
    <location>
        <begin position="1"/>
        <end position="117"/>
    </location>
</feature>
<dbReference type="OrthoDB" id="2107166at2759"/>
<accession>A0A0D0DL12</accession>
<name>A0A0D0DL12_9AGAM</name>